<comment type="caution">
    <text evidence="1">The sequence shown here is derived from an EMBL/GenBank/DDBJ whole genome shotgun (WGS) entry which is preliminary data.</text>
</comment>
<dbReference type="AlphaFoldDB" id="A0A7J6LYS6"/>
<proteinExistence type="predicted"/>
<keyword evidence="2" id="KW-1185">Reference proteome</keyword>
<evidence type="ECO:0000313" key="2">
    <source>
        <dbReference type="Proteomes" id="UP000591131"/>
    </source>
</evidence>
<sequence>MCTEIIIEFVCGFKPVLETSTDIDGLLLHYLELRHRLREKFLPMPPGNGMPKIDMEAVWAEVHTNAKIYSGCEDCIYIIGCVSMKSHCESVVESQCSLLNKHSPKRRLGHSGLSKEAFISWNSLGISSSNVDHFLVGSLDRMPKEFTGFRRKMNDPKSKNKKFVHSKVIDRVLAHRPHGELAGPRDFIRPQIPGRQALVGPDAAVRQSPLAKDTDTLGCDLFFASDDGTSSDSE</sequence>
<dbReference type="Proteomes" id="UP000591131">
    <property type="component" value="Unassembled WGS sequence"/>
</dbReference>
<accession>A0A7J6LYS6</accession>
<protein>
    <submittedName>
        <fullName evidence="1">Uncharacterized protein</fullName>
    </submittedName>
</protein>
<evidence type="ECO:0000313" key="1">
    <source>
        <dbReference type="EMBL" id="KAF4663981.1"/>
    </source>
</evidence>
<gene>
    <name evidence="1" type="ORF">FOL47_005453</name>
</gene>
<organism evidence="1 2">
    <name type="scientific">Perkinsus chesapeaki</name>
    <name type="common">Clam parasite</name>
    <name type="synonym">Perkinsus andrewsi</name>
    <dbReference type="NCBI Taxonomy" id="330153"/>
    <lineage>
        <taxon>Eukaryota</taxon>
        <taxon>Sar</taxon>
        <taxon>Alveolata</taxon>
        <taxon>Perkinsozoa</taxon>
        <taxon>Perkinsea</taxon>
        <taxon>Perkinsida</taxon>
        <taxon>Perkinsidae</taxon>
        <taxon>Perkinsus</taxon>
    </lineage>
</organism>
<reference evidence="1 2" key="1">
    <citation type="submission" date="2020-04" db="EMBL/GenBank/DDBJ databases">
        <title>Perkinsus chesapeaki whole genome sequence.</title>
        <authorList>
            <person name="Bogema D.R."/>
        </authorList>
    </citation>
    <scope>NUCLEOTIDE SEQUENCE [LARGE SCALE GENOMIC DNA]</scope>
    <source>
        <strain evidence="1">ATCC PRA-425</strain>
    </source>
</reference>
<dbReference type="EMBL" id="JAAPAO010000300">
    <property type="protein sequence ID" value="KAF4663981.1"/>
    <property type="molecule type" value="Genomic_DNA"/>
</dbReference>
<dbReference type="OrthoDB" id="10445522at2759"/>
<name>A0A7J6LYS6_PERCH</name>